<feature type="compositionally biased region" description="Low complexity" evidence="1">
    <location>
        <begin position="953"/>
        <end position="979"/>
    </location>
</feature>
<feature type="compositionally biased region" description="Low complexity" evidence="1">
    <location>
        <begin position="846"/>
        <end position="861"/>
    </location>
</feature>
<gene>
    <name evidence="4" type="primary">LOC101863019</name>
</gene>
<keyword evidence="3" id="KW-1185">Reference proteome</keyword>
<feature type="compositionally biased region" description="Basic and acidic residues" evidence="1">
    <location>
        <begin position="980"/>
        <end position="998"/>
    </location>
</feature>
<dbReference type="InterPro" id="IPR011990">
    <property type="entry name" value="TPR-like_helical_dom_sf"/>
</dbReference>
<dbReference type="Pfam" id="PF12733">
    <property type="entry name" value="Cadherin-like"/>
    <property type="match status" value="2"/>
</dbReference>
<accession>A0ABM1VT04</accession>
<dbReference type="SUPFAM" id="SSF48452">
    <property type="entry name" value="TPR-like"/>
    <property type="match status" value="2"/>
</dbReference>
<dbReference type="GeneID" id="101863019"/>
<reference evidence="4" key="1">
    <citation type="submission" date="2025-08" db="UniProtKB">
        <authorList>
            <consortium name="RefSeq"/>
        </authorList>
    </citation>
    <scope>IDENTIFICATION</scope>
</reference>
<sequence>MDDCDLEKLTVKPGSLSPAFKKNVLEYNVTVPSSVEKITFDPRTSDTGASYSISGSGGSRDVPLTEGVVTDVKIEVTAEDGTTKNYFVHVKRLSAKDAVLTNLTIKSGNLEPNFEPNQLLYYCLLPCSITVATVTPTTPDPKITVVVGGNPPKTPVPLNTGLTNIDIDVTSADGSNKKTYSVEIVRKQIPRFVKFTDPKAAAEYECPISLSPLYCPITVKGSKPKHTYSGPSITELTKTSKIDPLSGESLEPGWKIADTEVDKKMATQMAVIPLTFSGATEAMKFGELAQNLAQCNKPAELKDLSAKFKNSSLSLSRTLQEQKWEKGLQQIFDETNPDALVKAADTHLLEYYKRVPRPGQFHLQYSEGDSPIDSLQNAIYCVATAIKFKPKDAALHLKLAMTLEEKYYAEDMFALKKEDKEEAPSLNLQAHESSKEEEVLAICKMRGTDPSAPVSHHLKALDQEYHHLVDSGQRAKADAIQNLYAWYSKRVSQEGAAAQKAEDNESPLGQAFQKYQDALCLDESKAVYNFHVGRMLVIQGNYGDAVKRLEAALCWNSQHEMARFYLGLALSLSKEDRKKRCEEAVGFLLGGMELLLAELSKQANTAEEAKAKSSLFADNLVRASNVYFLRGIIQLGGLLTVNEMKDAMSAEDVFHTAALLASNVLPTICRGDVYKQVEWVLLDAHTHLLDILTQKQAGNEELIASRCQRLSALIFNSSISGNTKLLELQEQTCQKLVKIQPCVSYALFLLGSSQFALYENTPDDKEGSQMLKDARASYEASIGLEGKTSDGDPPQAISEQKWWTELIKKEEEAKKAAAAPPVPTGGTTGAAPAATSAPGGRGARGGATAARGTPARGAAAGRGRGVQPATSNTAVKGDKSKHVCVPQKSGDKAIYSLDLQNVLIFDSTALYLCICHVDEEHYNSETEICPLFNVYIFLSFLSLRPAARGGAAARGAPAARGPARGGKAQPAPAPAQKQEPPAETKAPEPEPKKEEVKAAPKKVVITNPKSYQARLGLARVLRAANEPNEAKKYYAEVIDMAPEVHDAYIESAEMLSKSNPLEAVDVYCKFPISENLTFDDGFIFGEIVRILMKEQKFDDERLATNLIAYGKVYGVGVLERYTKILEEKMKNDLLKKVYAGVNNKSVDDPDMQAFFKFKFWI</sequence>
<dbReference type="Proteomes" id="UP000694888">
    <property type="component" value="Unplaced"/>
</dbReference>
<evidence type="ECO:0000313" key="4">
    <source>
        <dbReference type="RefSeq" id="XP_035825546.1"/>
    </source>
</evidence>
<proteinExistence type="predicted"/>
<feature type="domain" description="Cadherin-like beta-sandwich-like" evidence="2">
    <location>
        <begin position="7"/>
        <end position="92"/>
    </location>
</feature>
<organism evidence="3 4">
    <name type="scientific">Aplysia californica</name>
    <name type="common">California sea hare</name>
    <dbReference type="NCBI Taxonomy" id="6500"/>
    <lineage>
        <taxon>Eukaryota</taxon>
        <taxon>Metazoa</taxon>
        <taxon>Spiralia</taxon>
        <taxon>Lophotrochozoa</taxon>
        <taxon>Mollusca</taxon>
        <taxon>Gastropoda</taxon>
        <taxon>Heterobranchia</taxon>
        <taxon>Euthyneura</taxon>
        <taxon>Tectipleura</taxon>
        <taxon>Aplysiida</taxon>
        <taxon>Aplysioidea</taxon>
        <taxon>Aplysiidae</taxon>
        <taxon>Aplysia</taxon>
    </lineage>
</organism>
<evidence type="ECO:0000259" key="2">
    <source>
        <dbReference type="Pfam" id="PF12733"/>
    </source>
</evidence>
<dbReference type="Gene3D" id="1.25.40.10">
    <property type="entry name" value="Tetratricopeptide repeat domain"/>
    <property type="match status" value="2"/>
</dbReference>
<feature type="compositionally biased region" description="Low complexity" evidence="1">
    <location>
        <begin position="829"/>
        <end position="838"/>
    </location>
</feature>
<feature type="region of interest" description="Disordered" evidence="1">
    <location>
        <begin position="953"/>
        <end position="999"/>
    </location>
</feature>
<feature type="domain" description="Cadherin-like beta-sandwich-like" evidence="2">
    <location>
        <begin position="100"/>
        <end position="187"/>
    </location>
</feature>
<name>A0ABM1VT04_APLCA</name>
<evidence type="ECO:0000313" key="3">
    <source>
        <dbReference type="Proteomes" id="UP000694888"/>
    </source>
</evidence>
<dbReference type="RefSeq" id="XP_035825546.1">
    <property type="nucleotide sequence ID" value="XM_035969653.1"/>
</dbReference>
<feature type="region of interest" description="Disordered" evidence="1">
    <location>
        <begin position="813"/>
        <end position="883"/>
    </location>
</feature>
<dbReference type="InterPro" id="IPR025883">
    <property type="entry name" value="Cadherin-like_domain"/>
</dbReference>
<evidence type="ECO:0000256" key="1">
    <source>
        <dbReference type="SAM" id="MobiDB-lite"/>
    </source>
</evidence>
<protein>
    <submittedName>
        <fullName evidence="4">Uncharacterized protein LOC101863019</fullName>
    </submittedName>
</protein>